<dbReference type="EMBL" id="RXIC02000025">
    <property type="protein sequence ID" value="KAB1207035.1"/>
    <property type="molecule type" value="Genomic_DNA"/>
</dbReference>
<reference evidence="5 6" key="1">
    <citation type="journal article" date="2019" name="Plant Biotechnol. J.">
        <title>The red bayberry genome and genetic basis of sex determination.</title>
        <authorList>
            <person name="Jia H.M."/>
            <person name="Jia H.J."/>
            <person name="Cai Q.L."/>
            <person name="Wang Y."/>
            <person name="Zhao H.B."/>
            <person name="Yang W.F."/>
            <person name="Wang G.Y."/>
            <person name="Li Y.H."/>
            <person name="Zhan D.L."/>
            <person name="Shen Y.T."/>
            <person name="Niu Q.F."/>
            <person name="Chang L."/>
            <person name="Qiu J."/>
            <person name="Zhao L."/>
            <person name="Xie H.B."/>
            <person name="Fu W.Y."/>
            <person name="Jin J."/>
            <person name="Li X.W."/>
            <person name="Jiao Y."/>
            <person name="Zhou C.C."/>
            <person name="Tu T."/>
            <person name="Chai C.Y."/>
            <person name="Gao J.L."/>
            <person name="Fan L.J."/>
            <person name="van de Weg E."/>
            <person name="Wang J.Y."/>
            <person name="Gao Z.S."/>
        </authorList>
    </citation>
    <scope>NUCLEOTIDE SEQUENCE [LARGE SCALE GENOMIC DNA]</scope>
    <source>
        <tissue evidence="5">Leaves</tissue>
    </source>
</reference>
<keyword evidence="2 3" id="KW-0808">Transferase</keyword>
<dbReference type="InterPro" id="IPR027417">
    <property type="entry name" value="P-loop_NTPase"/>
</dbReference>
<evidence type="ECO:0000313" key="6">
    <source>
        <dbReference type="Proteomes" id="UP000516437"/>
    </source>
</evidence>
<dbReference type="GO" id="GO:0008146">
    <property type="term" value="F:sulfotransferase activity"/>
    <property type="evidence" value="ECO:0007669"/>
    <property type="project" value="InterPro"/>
</dbReference>
<dbReference type="InterPro" id="IPR000863">
    <property type="entry name" value="Sulfotransferase_dom"/>
</dbReference>
<evidence type="ECO:0000256" key="1">
    <source>
        <dbReference type="ARBA" id="ARBA00005771"/>
    </source>
</evidence>
<evidence type="ECO:0000313" key="5">
    <source>
        <dbReference type="EMBL" id="KAB1207035.1"/>
    </source>
</evidence>
<sequence length="185" mass="21290">MSSCTLQPPPLVLGHLQEDDLTEECKDLMRSLPSADQGFLYQYQGSWIPSFSMQGLLSFHKYFQAHDTDILLVTSPKVGTTWLKSILFSLLYRVRYDPNAQQHPLLTTHPHELVPILEMDLYSTKQVPDLTHLTSPRLLSTHLPYSLLTRSVKDSMCKIVYLCRNPKDTFVSLWHFQNSIRVNQG</sequence>
<protein>
    <recommendedName>
        <fullName evidence="3">Sulfotransferase</fullName>
        <ecNumber evidence="3">2.8.2.-</ecNumber>
    </recommendedName>
</protein>
<name>A0A6A1V2X5_9ROSI</name>
<dbReference type="Pfam" id="PF00685">
    <property type="entry name" value="Sulfotransfer_1"/>
    <property type="match status" value="1"/>
</dbReference>
<dbReference type="Gene3D" id="3.40.50.300">
    <property type="entry name" value="P-loop containing nucleotide triphosphate hydrolases"/>
    <property type="match status" value="1"/>
</dbReference>
<dbReference type="SUPFAM" id="SSF52540">
    <property type="entry name" value="P-loop containing nucleoside triphosphate hydrolases"/>
    <property type="match status" value="1"/>
</dbReference>
<feature type="domain" description="Sulfotransferase" evidence="4">
    <location>
        <begin position="67"/>
        <end position="181"/>
    </location>
</feature>
<keyword evidence="6" id="KW-1185">Reference proteome</keyword>
<dbReference type="OrthoDB" id="205623at2759"/>
<evidence type="ECO:0000256" key="3">
    <source>
        <dbReference type="RuleBase" id="RU361155"/>
    </source>
</evidence>
<gene>
    <name evidence="5" type="ORF">CJ030_MR7G011356</name>
</gene>
<comment type="similarity">
    <text evidence="1 3">Belongs to the sulfotransferase 1 family.</text>
</comment>
<comment type="caution">
    <text evidence="5">The sequence shown here is derived from an EMBL/GenBank/DDBJ whole genome shotgun (WGS) entry which is preliminary data.</text>
</comment>
<dbReference type="AlphaFoldDB" id="A0A6A1V2X5"/>
<dbReference type="EC" id="2.8.2.-" evidence="3"/>
<proteinExistence type="inferred from homology"/>
<organism evidence="5 6">
    <name type="scientific">Morella rubra</name>
    <name type="common">Chinese bayberry</name>
    <dbReference type="NCBI Taxonomy" id="262757"/>
    <lineage>
        <taxon>Eukaryota</taxon>
        <taxon>Viridiplantae</taxon>
        <taxon>Streptophyta</taxon>
        <taxon>Embryophyta</taxon>
        <taxon>Tracheophyta</taxon>
        <taxon>Spermatophyta</taxon>
        <taxon>Magnoliopsida</taxon>
        <taxon>eudicotyledons</taxon>
        <taxon>Gunneridae</taxon>
        <taxon>Pentapetalae</taxon>
        <taxon>rosids</taxon>
        <taxon>fabids</taxon>
        <taxon>Fagales</taxon>
        <taxon>Myricaceae</taxon>
        <taxon>Morella</taxon>
    </lineage>
</organism>
<accession>A0A6A1V2X5</accession>
<dbReference type="Proteomes" id="UP000516437">
    <property type="component" value="Chromosome 7"/>
</dbReference>
<evidence type="ECO:0000259" key="4">
    <source>
        <dbReference type="Pfam" id="PF00685"/>
    </source>
</evidence>
<dbReference type="PANTHER" id="PTHR11783">
    <property type="entry name" value="SULFOTRANSFERASE SULT"/>
    <property type="match status" value="1"/>
</dbReference>
<evidence type="ECO:0000256" key="2">
    <source>
        <dbReference type="ARBA" id="ARBA00022679"/>
    </source>
</evidence>